<sequence length="454" mass="50571">MRQLGPFLTPRIGIKPPPLNPHSPILFLSPAMSVAVGYTEFAHEQSEALKERFAYAKRVLKEALDVEVESLEPITRGYNNKVYILKLLPHVPVATSRVLQPGCLPFPSQTPDALVFRTVRMRSHVPPPRKVLNAVATRQLVRENTDLPIAPVYAYDVHAPEPWMVEAKLPGVPMDEAWQTADTDTRMRMLESLADVFAKLKAIPAPAGQFGGVGYDSEGKIVLGPTCLGYDEGPFATAKEHYKAWIGGQWEDAKKNPHTDGWKAEGLYDRIEKFVSEGLDSALACLDGCKPVFIHADFGLLNTMVSETAPAHVTGVLDFEWSHFGTESDEYFLSSPGPGIIYGGAYDTKPDSRSDIRVRNLLAGTTPAEPGEDLLTYKMDAFLKARNVGTFSTIPNFQEIARLYWFGEYVRPWFFYESGAPMSAEAQAKFDEKMKKTKEKSAICFDKDLKIWGY</sequence>
<organism evidence="2 3">
    <name type="scientific">Mycena alexandri</name>
    <dbReference type="NCBI Taxonomy" id="1745969"/>
    <lineage>
        <taxon>Eukaryota</taxon>
        <taxon>Fungi</taxon>
        <taxon>Dikarya</taxon>
        <taxon>Basidiomycota</taxon>
        <taxon>Agaricomycotina</taxon>
        <taxon>Agaricomycetes</taxon>
        <taxon>Agaricomycetidae</taxon>
        <taxon>Agaricales</taxon>
        <taxon>Marasmiineae</taxon>
        <taxon>Mycenaceae</taxon>
        <taxon>Mycena</taxon>
    </lineage>
</organism>
<evidence type="ECO:0000259" key="1">
    <source>
        <dbReference type="Pfam" id="PF01636"/>
    </source>
</evidence>
<dbReference type="InterPro" id="IPR051678">
    <property type="entry name" value="AGP_Transferase"/>
</dbReference>
<dbReference type="EMBL" id="JARJCM010000014">
    <property type="protein sequence ID" value="KAJ7042097.1"/>
    <property type="molecule type" value="Genomic_DNA"/>
</dbReference>
<gene>
    <name evidence="2" type="ORF">C8F04DRAFT_1078285</name>
</gene>
<evidence type="ECO:0000313" key="3">
    <source>
        <dbReference type="Proteomes" id="UP001218188"/>
    </source>
</evidence>
<dbReference type="InterPro" id="IPR011009">
    <property type="entry name" value="Kinase-like_dom_sf"/>
</dbReference>
<proteinExistence type="predicted"/>
<dbReference type="PANTHER" id="PTHR21310:SF15">
    <property type="entry name" value="AMINOGLYCOSIDE PHOSPHOTRANSFERASE DOMAIN-CONTAINING PROTEIN"/>
    <property type="match status" value="1"/>
</dbReference>
<accession>A0AAD6X9Y1</accession>
<dbReference type="InterPro" id="IPR002575">
    <property type="entry name" value="Aminoglycoside_PTrfase"/>
</dbReference>
<dbReference type="Gene3D" id="3.90.1200.10">
    <property type="match status" value="1"/>
</dbReference>
<protein>
    <recommendedName>
        <fullName evidence="1">Aminoglycoside phosphotransferase domain-containing protein</fullName>
    </recommendedName>
</protein>
<name>A0AAD6X9Y1_9AGAR</name>
<feature type="domain" description="Aminoglycoside phosphotransferase" evidence="1">
    <location>
        <begin position="126"/>
        <end position="325"/>
    </location>
</feature>
<evidence type="ECO:0000313" key="2">
    <source>
        <dbReference type="EMBL" id="KAJ7042097.1"/>
    </source>
</evidence>
<reference evidence="2" key="1">
    <citation type="submission" date="2023-03" db="EMBL/GenBank/DDBJ databases">
        <title>Massive genome expansion in bonnet fungi (Mycena s.s.) driven by repeated elements and novel gene families across ecological guilds.</title>
        <authorList>
            <consortium name="Lawrence Berkeley National Laboratory"/>
            <person name="Harder C.B."/>
            <person name="Miyauchi S."/>
            <person name="Viragh M."/>
            <person name="Kuo A."/>
            <person name="Thoen E."/>
            <person name="Andreopoulos B."/>
            <person name="Lu D."/>
            <person name="Skrede I."/>
            <person name="Drula E."/>
            <person name="Henrissat B."/>
            <person name="Morin E."/>
            <person name="Kohler A."/>
            <person name="Barry K."/>
            <person name="LaButti K."/>
            <person name="Morin E."/>
            <person name="Salamov A."/>
            <person name="Lipzen A."/>
            <person name="Mereny Z."/>
            <person name="Hegedus B."/>
            <person name="Baldrian P."/>
            <person name="Stursova M."/>
            <person name="Weitz H."/>
            <person name="Taylor A."/>
            <person name="Grigoriev I.V."/>
            <person name="Nagy L.G."/>
            <person name="Martin F."/>
            <person name="Kauserud H."/>
        </authorList>
    </citation>
    <scope>NUCLEOTIDE SEQUENCE</scope>
    <source>
        <strain evidence="2">CBHHK200</strain>
    </source>
</reference>
<dbReference type="Pfam" id="PF01636">
    <property type="entry name" value="APH"/>
    <property type="match status" value="1"/>
</dbReference>
<comment type="caution">
    <text evidence="2">The sequence shown here is derived from an EMBL/GenBank/DDBJ whole genome shotgun (WGS) entry which is preliminary data.</text>
</comment>
<dbReference type="AlphaFoldDB" id="A0AAD6X9Y1"/>
<keyword evidence="3" id="KW-1185">Reference proteome</keyword>
<dbReference type="Proteomes" id="UP001218188">
    <property type="component" value="Unassembled WGS sequence"/>
</dbReference>
<dbReference type="SUPFAM" id="SSF56112">
    <property type="entry name" value="Protein kinase-like (PK-like)"/>
    <property type="match status" value="1"/>
</dbReference>
<dbReference type="PANTHER" id="PTHR21310">
    <property type="entry name" value="AMINOGLYCOSIDE PHOSPHOTRANSFERASE-RELATED-RELATED"/>
    <property type="match status" value="1"/>
</dbReference>